<feature type="active site" description="Charge relay system; for autoendoproteolytic cleavage activity" evidence="12">
    <location>
        <position position="156"/>
    </location>
</feature>
<evidence type="ECO:0000256" key="5">
    <source>
        <dbReference type="ARBA" id="ARBA00023098"/>
    </source>
</evidence>
<keyword evidence="10 12" id="KW-1208">Phospholipid metabolism</keyword>
<name>A0A423PSQ6_9GAMM</name>
<dbReference type="PANTHER" id="PTHR10067:SF6">
    <property type="entry name" value="PHOSPHATIDYLSERINE DECARBOXYLASE PROENZYME, MITOCHONDRIAL"/>
    <property type="match status" value="1"/>
</dbReference>
<evidence type="ECO:0000256" key="11">
    <source>
        <dbReference type="ARBA" id="ARBA00023317"/>
    </source>
</evidence>
<sequence length="298" mass="32458">MSERTPASHADRLFAALFWLLPTRLISRGTHTLAGARAGWLRRALIAGFLRLYPAIDMTEAEEPDPQAYPSFNAFFTRALAPGQRPLPSDPETVVSPVDGTLGACGEAHRGTICQTKGMTYDLQTLMGGDEGWAAAFLGGRYATFYLAPHDYHRVHMPLDGCVRDMRYVPGRLFGVNPRCVRAIPRLFSRNERLVTLFDTAVGPMALIMVGAFIVGGIETRWAGTICPPHRRAPHRQPVAERDIDAAYHARGEEMGRFAIGSSVILLFGPGALEWPDTLAAGRPLRLGAPIGRLGTGA</sequence>
<keyword evidence="13" id="KW-0812">Transmembrane</keyword>
<keyword evidence="2 12" id="KW-1003">Cell membrane</keyword>
<dbReference type="GO" id="GO:0004609">
    <property type="term" value="F:phosphatidylserine decarboxylase activity"/>
    <property type="evidence" value="ECO:0007669"/>
    <property type="project" value="UniProtKB-UniRule"/>
</dbReference>
<evidence type="ECO:0000313" key="14">
    <source>
        <dbReference type="EMBL" id="ROO28640.1"/>
    </source>
</evidence>
<comment type="caution">
    <text evidence="14">The sequence shown here is derived from an EMBL/GenBank/DDBJ whole genome shotgun (WGS) entry which is preliminary data.</text>
</comment>
<dbReference type="GO" id="GO:0005886">
    <property type="term" value="C:plasma membrane"/>
    <property type="evidence" value="ECO:0007669"/>
    <property type="project" value="UniProtKB-SubCell"/>
</dbReference>
<evidence type="ECO:0000256" key="13">
    <source>
        <dbReference type="SAM" id="Phobius"/>
    </source>
</evidence>
<feature type="chain" id="PRO_5023329149" description="Phosphatidylserine decarboxylase beta chain" evidence="12">
    <location>
        <begin position="1"/>
        <end position="261"/>
    </location>
</feature>
<dbReference type="RefSeq" id="WP_123591244.1">
    <property type="nucleotide sequence ID" value="NZ_AYKF01000085.1"/>
</dbReference>
<keyword evidence="6 12" id="KW-0472">Membrane</keyword>
<evidence type="ECO:0000256" key="3">
    <source>
        <dbReference type="ARBA" id="ARBA00022516"/>
    </source>
</evidence>
<comment type="pathway">
    <text evidence="1">Lipid metabolism.</text>
</comment>
<evidence type="ECO:0000256" key="12">
    <source>
        <dbReference type="HAMAP-Rule" id="MF_00662"/>
    </source>
</evidence>
<evidence type="ECO:0000256" key="7">
    <source>
        <dbReference type="ARBA" id="ARBA00023145"/>
    </source>
</evidence>
<dbReference type="Proteomes" id="UP000285123">
    <property type="component" value="Unassembled WGS sequence"/>
</dbReference>
<evidence type="ECO:0000256" key="6">
    <source>
        <dbReference type="ARBA" id="ARBA00023136"/>
    </source>
</evidence>
<keyword evidence="8 12" id="KW-0594">Phospholipid biosynthesis</keyword>
<keyword evidence="7 12" id="KW-0865">Zymogen</keyword>
<comment type="cofactor">
    <cofactor evidence="12">
        <name>pyruvate</name>
        <dbReference type="ChEBI" id="CHEBI:15361"/>
    </cofactor>
    <text evidence="12">Binds 1 pyruvoyl group covalently per subunit.</text>
</comment>
<keyword evidence="5 12" id="KW-0443">Lipid metabolism</keyword>
<evidence type="ECO:0000256" key="10">
    <source>
        <dbReference type="ARBA" id="ARBA00023264"/>
    </source>
</evidence>
<keyword evidence="4 12" id="KW-0210">Decarboxylase</keyword>
<comment type="similarity">
    <text evidence="12">Belongs to the phosphatidylserine decarboxylase family. PSD-B subfamily. Prokaryotic type I sub-subfamily.</text>
</comment>
<dbReference type="GO" id="GO:0006646">
    <property type="term" value="P:phosphatidylethanolamine biosynthetic process"/>
    <property type="evidence" value="ECO:0007669"/>
    <property type="project" value="UniProtKB-UniRule"/>
</dbReference>
<feature type="active site" description="Schiff-base intermediate with substrate; via pyruvic acid; for decarboxylase activity" evidence="12">
    <location>
        <position position="262"/>
    </location>
</feature>
<feature type="transmembrane region" description="Helical" evidence="13">
    <location>
        <begin position="194"/>
        <end position="218"/>
    </location>
</feature>
<comment type="pathway">
    <text evidence="12">Phospholipid metabolism; phosphatidylethanolamine biosynthesis; phosphatidylethanolamine from CDP-diacylglycerol: step 2/2.</text>
</comment>
<reference evidence="14 15" key="1">
    <citation type="submission" date="2013-10" db="EMBL/GenBank/DDBJ databases">
        <title>Salinisphaera halophila YIM 95161 Genome Sequencing.</title>
        <authorList>
            <person name="Lai Q."/>
            <person name="Li C."/>
            <person name="Shao Z."/>
        </authorList>
    </citation>
    <scope>NUCLEOTIDE SEQUENCE [LARGE SCALE GENOMIC DNA]</scope>
    <source>
        <strain evidence="14 15">YIM 95161</strain>
    </source>
</reference>
<evidence type="ECO:0000256" key="9">
    <source>
        <dbReference type="ARBA" id="ARBA00023239"/>
    </source>
</evidence>
<dbReference type="PANTHER" id="PTHR10067">
    <property type="entry name" value="PHOSPHATIDYLSERINE DECARBOXYLASE"/>
    <property type="match status" value="1"/>
</dbReference>
<comment type="catalytic activity">
    <reaction evidence="12">
        <text>a 1,2-diacyl-sn-glycero-3-phospho-L-serine + H(+) = a 1,2-diacyl-sn-glycero-3-phosphoethanolamine + CO2</text>
        <dbReference type="Rhea" id="RHEA:20828"/>
        <dbReference type="ChEBI" id="CHEBI:15378"/>
        <dbReference type="ChEBI" id="CHEBI:16526"/>
        <dbReference type="ChEBI" id="CHEBI:57262"/>
        <dbReference type="ChEBI" id="CHEBI:64612"/>
        <dbReference type="EC" id="4.1.1.65"/>
    </reaction>
</comment>
<comment type="subcellular location">
    <subcellularLocation>
        <location evidence="12">Cell membrane</location>
        <topology evidence="12">Peripheral membrane protein</topology>
    </subcellularLocation>
</comment>
<dbReference type="InterPro" id="IPR033177">
    <property type="entry name" value="PSD-B"/>
</dbReference>
<feature type="active site" description="Charge relay system; for autoendoproteolytic cleavage activity" evidence="12">
    <location>
        <position position="262"/>
    </location>
</feature>
<dbReference type="NCBIfam" id="TIGR00163">
    <property type="entry name" value="PS_decarb"/>
    <property type="match status" value="1"/>
</dbReference>
<evidence type="ECO:0000313" key="15">
    <source>
        <dbReference type="Proteomes" id="UP000285123"/>
    </source>
</evidence>
<dbReference type="InterPro" id="IPR003817">
    <property type="entry name" value="PS_Dcarbxylase"/>
</dbReference>
<evidence type="ECO:0000256" key="1">
    <source>
        <dbReference type="ARBA" id="ARBA00005189"/>
    </source>
</evidence>
<dbReference type="EC" id="4.1.1.65" evidence="12"/>
<feature type="modified residue" description="Pyruvic acid (Ser); by autocatalysis" evidence="12">
    <location>
        <position position="262"/>
    </location>
</feature>
<evidence type="ECO:0000256" key="4">
    <source>
        <dbReference type="ARBA" id="ARBA00022793"/>
    </source>
</evidence>
<feature type="active site" description="Charge relay system; for autoendoproteolytic cleavage activity" evidence="12">
    <location>
        <position position="99"/>
    </location>
</feature>
<evidence type="ECO:0000256" key="2">
    <source>
        <dbReference type="ARBA" id="ARBA00022475"/>
    </source>
</evidence>
<dbReference type="InterPro" id="IPR033178">
    <property type="entry name" value="PSD_type1_pro"/>
</dbReference>
<comment type="subunit">
    <text evidence="12">Heterodimer of a large membrane-associated beta subunit and a small pyruvoyl-containing alpha subunit.</text>
</comment>
<keyword evidence="9 12" id="KW-0456">Lyase</keyword>
<dbReference type="EMBL" id="AYKF01000085">
    <property type="protein sequence ID" value="ROO28640.1"/>
    <property type="molecule type" value="Genomic_DNA"/>
</dbReference>
<dbReference type="Pfam" id="PF02666">
    <property type="entry name" value="PS_Dcarbxylase"/>
    <property type="match status" value="1"/>
</dbReference>
<accession>A0A423PSQ6</accession>
<keyword evidence="11 12" id="KW-0670">Pyruvate</keyword>
<organism evidence="14 15">
    <name type="scientific">Salinisphaera orenii YIM 95161</name>
    <dbReference type="NCBI Taxonomy" id="1051139"/>
    <lineage>
        <taxon>Bacteria</taxon>
        <taxon>Pseudomonadati</taxon>
        <taxon>Pseudomonadota</taxon>
        <taxon>Gammaproteobacteria</taxon>
        <taxon>Salinisphaerales</taxon>
        <taxon>Salinisphaeraceae</taxon>
        <taxon>Salinisphaera</taxon>
    </lineage>
</organism>
<evidence type="ECO:0000256" key="8">
    <source>
        <dbReference type="ARBA" id="ARBA00023209"/>
    </source>
</evidence>
<comment type="PTM">
    <text evidence="12">Is synthesized initially as an inactive proenzyme. Formation of the active enzyme involves a self-maturation process in which the active site pyruvoyl group is generated from an internal serine residue via an autocatalytic post-translational modification. Two non-identical subunits are generated from the proenzyme in this reaction, and the pyruvate is formed at the N-terminus of the alpha chain, which is derived from the carboxyl end of the proenzyme. The autoendoproteolytic cleavage occurs by a canonical serine protease mechanism, in which the side chain hydroxyl group of the serine supplies its oxygen atom to form the C-terminus of the beta chain, while the remainder of the serine residue undergoes an oxidative deamination to produce ammonia and the pyruvoyl prosthetic group on the alpha chain. During this reaction, the Ser that is part of the protease active site of the proenzyme becomes the pyruvoyl prosthetic group, which constitutes an essential element of the active site of the mature decarboxylase.</text>
</comment>
<dbReference type="OrthoDB" id="9802030at2"/>
<gene>
    <name evidence="12 14" type="primary">psd</name>
    <name evidence="14" type="ORF">SAHL_09840</name>
</gene>
<comment type="function">
    <text evidence="12">Catalyzes the formation of phosphatidylethanolamine (PtdEtn) from phosphatidylserine (PtdSer).</text>
</comment>
<protein>
    <recommendedName>
        <fullName evidence="12">Phosphatidylserine decarboxylase proenzyme</fullName>
        <ecNumber evidence="12">4.1.1.65</ecNumber>
    </recommendedName>
    <component>
        <recommendedName>
            <fullName evidence="12">Phosphatidylserine decarboxylase alpha chain</fullName>
        </recommendedName>
    </component>
    <component>
        <recommendedName>
            <fullName evidence="12">Phosphatidylserine decarboxylase beta chain</fullName>
        </recommendedName>
    </component>
</protein>
<feature type="chain" id="PRO_5023329150" description="Phosphatidylserine decarboxylase alpha chain" evidence="12">
    <location>
        <begin position="262"/>
        <end position="298"/>
    </location>
</feature>
<dbReference type="AlphaFoldDB" id="A0A423PSQ6"/>
<dbReference type="UniPathway" id="UPA00558">
    <property type="reaction ID" value="UER00616"/>
</dbReference>
<proteinExistence type="inferred from homology"/>
<dbReference type="HAMAP" id="MF_00662">
    <property type="entry name" value="PS_decarb_PSD_B_type1"/>
    <property type="match status" value="1"/>
</dbReference>
<keyword evidence="13" id="KW-1133">Transmembrane helix</keyword>
<feature type="site" description="Cleavage (non-hydrolytic); by autocatalysis" evidence="12">
    <location>
        <begin position="261"/>
        <end position="262"/>
    </location>
</feature>
<keyword evidence="3 12" id="KW-0444">Lipid biosynthesis</keyword>